<evidence type="ECO:0000313" key="1">
    <source>
        <dbReference type="EMBL" id="KAK6985126.1"/>
    </source>
</evidence>
<dbReference type="AlphaFoldDB" id="A0AAV9ZLP2"/>
<comment type="caution">
    <text evidence="1">The sequence shown here is derived from an EMBL/GenBank/DDBJ whole genome shotgun (WGS) entry which is preliminary data.</text>
</comment>
<gene>
    <name evidence="1" type="ORF">R3P38DRAFT_2402924</name>
</gene>
<dbReference type="Proteomes" id="UP001362999">
    <property type="component" value="Unassembled WGS sequence"/>
</dbReference>
<dbReference type="EMBL" id="JAWWNJ010000132">
    <property type="protein sequence ID" value="KAK6985126.1"/>
    <property type="molecule type" value="Genomic_DNA"/>
</dbReference>
<organism evidence="1 2">
    <name type="scientific">Favolaschia claudopus</name>
    <dbReference type="NCBI Taxonomy" id="2862362"/>
    <lineage>
        <taxon>Eukaryota</taxon>
        <taxon>Fungi</taxon>
        <taxon>Dikarya</taxon>
        <taxon>Basidiomycota</taxon>
        <taxon>Agaricomycotina</taxon>
        <taxon>Agaricomycetes</taxon>
        <taxon>Agaricomycetidae</taxon>
        <taxon>Agaricales</taxon>
        <taxon>Marasmiineae</taxon>
        <taxon>Mycenaceae</taxon>
        <taxon>Favolaschia</taxon>
    </lineage>
</organism>
<evidence type="ECO:0000313" key="2">
    <source>
        <dbReference type="Proteomes" id="UP001362999"/>
    </source>
</evidence>
<reference evidence="1 2" key="1">
    <citation type="journal article" date="2024" name="J Genomics">
        <title>Draft genome sequencing and assembly of Favolaschia claudopus CIRM-BRFM 2984 isolated from oak limbs.</title>
        <authorList>
            <person name="Navarro D."/>
            <person name="Drula E."/>
            <person name="Chaduli D."/>
            <person name="Cazenave R."/>
            <person name="Ahrendt S."/>
            <person name="Wang J."/>
            <person name="Lipzen A."/>
            <person name="Daum C."/>
            <person name="Barry K."/>
            <person name="Grigoriev I.V."/>
            <person name="Favel A."/>
            <person name="Rosso M.N."/>
            <person name="Martin F."/>
        </authorList>
    </citation>
    <scope>NUCLEOTIDE SEQUENCE [LARGE SCALE GENOMIC DNA]</scope>
    <source>
        <strain evidence="1 2">CIRM-BRFM 2984</strain>
    </source>
</reference>
<feature type="non-terminal residue" evidence="1">
    <location>
        <position position="1"/>
    </location>
</feature>
<proteinExistence type="predicted"/>
<name>A0AAV9ZLP2_9AGAR</name>
<protein>
    <submittedName>
        <fullName evidence="1">Uncharacterized protein</fullName>
    </submittedName>
</protein>
<keyword evidence="2" id="KW-1185">Reference proteome</keyword>
<feature type="non-terminal residue" evidence="1">
    <location>
        <position position="425"/>
    </location>
</feature>
<sequence>KGDTNFTVMTILFEISLDPQRSPSENNHLDSGASFESFVLDGESTSKTSEFAVGEKGKGFILATQFRVEHTNADEFDRLPHDAKQKHFPVPKVSFRVGSQIGQLKWSRSRRQGAQFALSVLLDDLTTYPTVEAFLEARYHQDVDASEEGDPEVYDAGIGNQAKRIQAANQIIERNAKERRKHRLDQPDGTANVRNDEVCITVTDLNDMYTLRPEYLFSATFGIIPPLRQWRIAEKDVIFFLAAAGDQPRFYHRDQYIQYGVRLNKISVNYHGNLTLSPDRMGVVMDHKLDRYRRELSLNMNLAFATLPDLAVELAADILTDDHSDSFAGMLDPAGNAAADNYREAFEAAMLREFKPLSQPIYPYTEDDKDVDLLLQLGFHGVLVPHYAFQVMRKSAAFLPIADYARALLLQSPEIEFYTGLEELR</sequence>
<accession>A0AAV9ZLP2</accession>